<keyword evidence="8" id="KW-1185">Reference proteome</keyword>
<dbReference type="PANTHER" id="PTHR43918">
    <property type="entry name" value="ACETYLCHOLINESTERASE"/>
    <property type="match status" value="1"/>
</dbReference>
<keyword evidence="4" id="KW-1015">Disulfide bond</keyword>
<dbReference type="PANTHER" id="PTHR43918:SF4">
    <property type="entry name" value="CARBOXYLIC ESTER HYDROLASE"/>
    <property type="match status" value="1"/>
</dbReference>
<evidence type="ECO:0000256" key="4">
    <source>
        <dbReference type="ARBA" id="ARBA00023157"/>
    </source>
</evidence>
<feature type="active site" description="Acyl-ester intermediate" evidence="5">
    <location>
        <position position="215"/>
    </location>
</feature>
<dbReference type="GO" id="GO:0003990">
    <property type="term" value="F:acetylcholinesterase activity"/>
    <property type="evidence" value="ECO:0007669"/>
    <property type="project" value="TreeGrafter"/>
</dbReference>
<keyword evidence="2" id="KW-0719">Serine esterase</keyword>
<evidence type="ECO:0000259" key="7">
    <source>
        <dbReference type="Pfam" id="PF00135"/>
    </source>
</evidence>
<dbReference type="Proteomes" id="UP000046392">
    <property type="component" value="Unplaced"/>
</dbReference>
<evidence type="ECO:0000313" key="8">
    <source>
        <dbReference type="Proteomes" id="UP000046392"/>
    </source>
</evidence>
<keyword evidence="6" id="KW-0732">Signal</keyword>
<feature type="active site" description="Charge relay system" evidence="5">
    <location>
        <position position="351"/>
    </location>
</feature>
<dbReference type="AlphaFoldDB" id="A0A0N5BB40"/>
<dbReference type="InterPro" id="IPR029058">
    <property type="entry name" value="AB_hydrolase_fold"/>
</dbReference>
<feature type="active site" description="Charge relay system" evidence="5">
    <location>
        <position position="476"/>
    </location>
</feature>
<organism evidence="8 9">
    <name type="scientific">Strongyloides papillosus</name>
    <name type="common">Intestinal threadworm</name>
    <dbReference type="NCBI Taxonomy" id="174720"/>
    <lineage>
        <taxon>Eukaryota</taxon>
        <taxon>Metazoa</taxon>
        <taxon>Ecdysozoa</taxon>
        <taxon>Nematoda</taxon>
        <taxon>Chromadorea</taxon>
        <taxon>Rhabditida</taxon>
        <taxon>Tylenchina</taxon>
        <taxon>Panagrolaimomorpha</taxon>
        <taxon>Strongyloidoidea</taxon>
        <taxon>Strongyloididae</taxon>
        <taxon>Strongyloides</taxon>
    </lineage>
</organism>
<evidence type="ECO:0000256" key="1">
    <source>
        <dbReference type="ARBA" id="ARBA00005964"/>
    </source>
</evidence>
<accession>A0A0N5BB40</accession>
<dbReference type="InterPro" id="IPR002018">
    <property type="entry name" value="CarbesteraseB"/>
</dbReference>
<feature type="signal peptide" evidence="6">
    <location>
        <begin position="1"/>
        <end position="16"/>
    </location>
</feature>
<dbReference type="ESTHER" id="strea-a0a0n5bb40">
    <property type="family name" value="Cholinesterase-like"/>
</dbReference>
<evidence type="ECO:0000313" key="9">
    <source>
        <dbReference type="WBParaSite" id="SPAL_0000325200.1"/>
    </source>
</evidence>
<evidence type="ECO:0000256" key="6">
    <source>
        <dbReference type="SAM" id="SignalP"/>
    </source>
</evidence>
<dbReference type="GO" id="GO:0005886">
    <property type="term" value="C:plasma membrane"/>
    <property type="evidence" value="ECO:0007669"/>
    <property type="project" value="TreeGrafter"/>
</dbReference>
<evidence type="ECO:0000256" key="2">
    <source>
        <dbReference type="ARBA" id="ARBA00022487"/>
    </source>
</evidence>
<dbReference type="InterPro" id="IPR000997">
    <property type="entry name" value="Cholinesterase"/>
</dbReference>
<evidence type="ECO:0000256" key="3">
    <source>
        <dbReference type="ARBA" id="ARBA00022801"/>
    </source>
</evidence>
<proteinExistence type="inferred from homology"/>
<dbReference type="STRING" id="174720.A0A0N5BB40"/>
<dbReference type="GO" id="GO:0006581">
    <property type="term" value="P:acetylcholine catabolic process"/>
    <property type="evidence" value="ECO:0007669"/>
    <property type="project" value="TreeGrafter"/>
</dbReference>
<dbReference type="WBParaSite" id="SPAL_0000325200.1">
    <property type="protein sequence ID" value="SPAL_0000325200.1"/>
    <property type="gene ID" value="SPAL_0000325200"/>
</dbReference>
<comment type="similarity">
    <text evidence="1">Belongs to the type-B carboxylesterase/lipase family.</text>
</comment>
<dbReference type="InterPro" id="IPR050654">
    <property type="entry name" value="AChE-related_enzymes"/>
</dbReference>
<reference evidence="9" key="1">
    <citation type="submission" date="2017-02" db="UniProtKB">
        <authorList>
            <consortium name="WormBaseParasite"/>
        </authorList>
    </citation>
    <scope>IDENTIFICATION</scope>
</reference>
<feature type="domain" description="Carboxylesterase type B" evidence="7">
    <location>
        <begin position="28"/>
        <end position="551"/>
    </location>
</feature>
<keyword evidence="3" id="KW-0378">Hydrolase</keyword>
<feature type="chain" id="PRO_5005894244" evidence="6">
    <location>
        <begin position="17"/>
        <end position="592"/>
    </location>
</feature>
<dbReference type="PRINTS" id="PR00878">
    <property type="entry name" value="CHOLNESTRASE"/>
</dbReference>
<dbReference type="Pfam" id="PF00135">
    <property type="entry name" value="COesterase"/>
    <property type="match status" value="1"/>
</dbReference>
<dbReference type="GO" id="GO:0019695">
    <property type="term" value="P:choline metabolic process"/>
    <property type="evidence" value="ECO:0007669"/>
    <property type="project" value="TreeGrafter"/>
</dbReference>
<dbReference type="Gene3D" id="3.40.50.1820">
    <property type="entry name" value="alpha/beta hydrolase"/>
    <property type="match status" value="1"/>
</dbReference>
<protein>
    <submittedName>
        <fullName evidence="9">Acetylcholinesterase</fullName>
    </submittedName>
</protein>
<evidence type="ECO:0000256" key="5">
    <source>
        <dbReference type="PIRSR" id="PIRSR600997-1"/>
    </source>
</evidence>
<dbReference type="SUPFAM" id="SSF53474">
    <property type="entry name" value="alpha/beta-Hydrolases"/>
    <property type="match status" value="1"/>
</dbReference>
<dbReference type="GO" id="GO:0005615">
    <property type="term" value="C:extracellular space"/>
    <property type="evidence" value="ECO:0007669"/>
    <property type="project" value="TreeGrafter"/>
</dbReference>
<name>A0A0N5BB40_STREA</name>
<sequence length="592" mass="67370">MKLFFILLFSITRTLCYDGPTIQMGENAFLQGKSITVLGEKITEYLGVPYAHPPLDFYRFEPPAEFDKTYWKSTYNAVHLADACPQIIRKMGFKGYDDANPKNSRESCLKFNMWVPTSNDGKNMPVIVFFHGGSWTVRTASVDKFNGSVLALKTNSIVIAANFRLGFFGFAFLKNSSKIRGNMGLLDQQAMLKWIHKHIDKFNGNRNSVTIFGTSSGASSVAAHLFSEGSKPYFHRGIMSSGTITHFMSTVSADIADINTRNVSRMVKCIKDNNEKILADDDIADCLKKKTIKELLDAARKVRASGQFPTPFPFMPIDTDSVFFNGSIKEMYNKQLFNKEVDLMMGRTADEATFFMATGFTNNSRYNCNFYPQLSATDPKNACIMNKEDFLNLVDLGAGIMKFNSTEKQQLIKIYDESATTYTNRSIRILSDFIFDCELSRFANIYANVTSKNVYLYEYARRSPINVWPPWTGAMHGDDLINIFGIPFRQPEKYKYKDSKEKNADCIDNIEEEQKYSEKVMWAIGNFSKSGQIETGWEKANSSNLKAFIFNGTSSFEKKEHKNFRPKTCDKLSNLIIQSIKRKMEEMKSKKN</sequence>